<keyword evidence="3" id="KW-1185">Reference proteome</keyword>
<sequence length="176" mass="19290">MADRPTHILKPAREGPVQTFAIAEGRMLIISGLVVLALAVMLASPDSAPGRVLRRALVETTARALNRLRRGRIVFFILLAAAGLLLALLFKADGVRLFGLMLPDLMIWFAVFDVGVFIDALLIAGAILTANGVSETRVRVAAAPRMIARLLARRRPRARLPRRARQLRGYRAFSMA</sequence>
<keyword evidence="1" id="KW-1133">Transmembrane helix</keyword>
<name>A0ABQ6BMK4_9CAUL</name>
<feature type="transmembrane region" description="Helical" evidence="1">
    <location>
        <begin position="73"/>
        <end position="90"/>
    </location>
</feature>
<feature type="transmembrane region" description="Helical" evidence="1">
    <location>
        <begin position="105"/>
        <end position="129"/>
    </location>
</feature>
<dbReference type="Proteomes" id="UP001156921">
    <property type="component" value="Unassembled WGS sequence"/>
</dbReference>
<protein>
    <submittedName>
        <fullName evidence="2">Uncharacterized protein</fullName>
    </submittedName>
</protein>
<comment type="caution">
    <text evidence="2">The sequence shown here is derived from an EMBL/GenBank/DDBJ whole genome shotgun (WGS) entry which is preliminary data.</text>
</comment>
<evidence type="ECO:0000313" key="3">
    <source>
        <dbReference type="Proteomes" id="UP001156921"/>
    </source>
</evidence>
<organism evidence="2 3">
    <name type="scientific">Brevundimonas denitrificans</name>
    <dbReference type="NCBI Taxonomy" id="1443434"/>
    <lineage>
        <taxon>Bacteria</taxon>
        <taxon>Pseudomonadati</taxon>
        <taxon>Pseudomonadota</taxon>
        <taxon>Alphaproteobacteria</taxon>
        <taxon>Caulobacterales</taxon>
        <taxon>Caulobacteraceae</taxon>
        <taxon>Brevundimonas</taxon>
    </lineage>
</organism>
<dbReference type="EMBL" id="BSOY01000064">
    <property type="protein sequence ID" value="GLS02375.1"/>
    <property type="molecule type" value="Genomic_DNA"/>
</dbReference>
<evidence type="ECO:0000256" key="1">
    <source>
        <dbReference type="SAM" id="Phobius"/>
    </source>
</evidence>
<keyword evidence="1" id="KW-0812">Transmembrane</keyword>
<gene>
    <name evidence="2" type="ORF">GCM10007859_23990</name>
</gene>
<accession>A0ABQ6BMK4</accession>
<evidence type="ECO:0000313" key="2">
    <source>
        <dbReference type="EMBL" id="GLS02375.1"/>
    </source>
</evidence>
<proteinExistence type="predicted"/>
<feature type="transmembrane region" description="Helical" evidence="1">
    <location>
        <begin position="27"/>
        <end position="45"/>
    </location>
</feature>
<reference evidence="3" key="1">
    <citation type="journal article" date="2019" name="Int. J. Syst. Evol. Microbiol.">
        <title>The Global Catalogue of Microorganisms (GCM) 10K type strain sequencing project: providing services to taxonomists for standard genome sequencing and annotation.</title>
        <authorList>
            <consortium name="The Broad Institute Genomics Platform"/>
            <consortium name="The Broad Institute Genome Sequencing Center for Infectious Disease"/>
            <person name="Wu L."/>
            <person name="Ma J."/>
        </authorList>
    </citation>
    <scope>NUCLEOTIDE SEQUENCE [LARGE SCALE GENOMIC DNA]</scope>
    <source>
        <strain evidence="3">NBRC 110107</strain>
    </source>
</reference>
<keyword evidence="1" id="KW-0472">Membrane</keyword>